<dbReference type="PANTHER" id="PTHR11328:SF24">
    <property type="entry name" value="MAJOR FACILITATOR SUPERFAMILY (MFS) PROFILE DOMAIN-CONTAINING PROTEIN"/>
    <property type="match status" value="1"/>
</dbReference>
<dbReference type="SUPFAM" id="SSF103473">
    <property type="entry name" value="MFS general substrate transporter"/>
    <property type="match status" value="1"/>
</dbReference>
<dbReference type="eggNOG" id="COG2211">
    <property type="taxonomic scope" value="Bacteria"/>
</dbReference>
<feature type="transmembrane region" description="Helical" evidence="6">
    <location>
        <begin position="234"/>
        <end position="257"/>
    </location>
</feature>
<protein>
    <submittedName>
        <fullName evidence="8">Putative sodium:galactoside symporter protein</fullName>
    </submittedName>
</protein>
<feature type="domain" description="Major facilitator superfamily (MFS) profile" evidence="7">
    <location>
        <begin position="231"/>
        <end position="449"/>
    </location>
</feature>
<comment type="caution">
    <text evidence="8">The sequence shown here is derived from an EMBL/GenBank/DDBJ whole genome shotgun (WGS) entry which is preliminary data.</text>
</comment>
<dbReference type="OrthoDB" id="9764596at2"/>
<feature type="transmembrane region" description="Helical" evidence="6">
    <location>
        <begin position="15"/>
        <end position="38"/>
    </location>
</feature>
<evidence type="ECO:0000256" key="1">
    <source>
        <dbReference type="ARBA" id="ARBA00004651"/>
    </source>
</evidence>
<dbReference type="AlphaFoldDB" id="R1AU90"/>
<feature type="transmembrane region" description="Helical" evidence="6">
    <location>
        <begin position="113"/>
        <end position="132"/>
    </location>
</feature>
<dbReference type="Gene3D" id="1.20.1250.20">
    <property type="entry name" value="MFS general substrate transporter like domains"/>
    <property type="match status" value="2"/>
</dbReference>
<keyword evidence="3 6" id="KW-0812">Transmembrane</keyword>
<evidence type="ECO:0000259" key="7">
    <source>
        <dbReference type="PROSITE" id="PS50850"/>
    </source>
</evidence>
<keyword evidence="4 6" id="KW-1133">Transmembrane helix</keyword>
<dbReference type="GO" id="GO:0006814">
    <property type="term" value="P:sodium ion transport"/>
    <property type="evidence" value="ECO:0007669"/>
    <property type="project" value="InterPro"/>
</dbReference>
<feature type="transmembrane region" description="Helical" evidence="6">
    <location>
        <begin position="298"/>
        <end position="315"/>
    </location>
</feature>
<accession>R1AU90</accession>
<feature type="transmembrane region" description="Helical" evidence="6">
    <location>
        <begin position="321"/>
        <end position="341"/>
    </location>
</feature>
<dbReference type="STRING" id="1304284.L21TH_1185"/>
<feature type="transmembrane region" description="Helical" evidence="6">
    <location>
        <begin position="84"/>
        <end position="101"/>
    </location>
</feature>
<feature type="transmembrane region" description="Helical" evidence="6">
    <location>
        <begin position="185"/>
        <end position="204"/>
    </location>
</feature>
<dbReference type="GO" id="GO:0005886">
    <property type="term" value="C:plasma membrane"/>
    <property type="evidence" value="ECO:0007669"/>
    <property type="project" value="UniProtKB-SubCell"/>
</dbReference>
<keyword evidence="9" id="KW-1185">Reference proteome</keyword>
<evidence type="ECO:0000256" key="4">
    <source>
        <dbReference type="ARBA" id="ARBA00022989"/>
    </source>
</evidence>
<keyword evidence="5 6" id="KW-0472">Membrane</keyword>
<comment type="subcellular location">
    <subcellularLocation>
        <location evidence="1">Cell membrane</location>
        <topology evidence="1">Multi-pass membrane protein</topology>
    </subcellularLocation>
</comment>
<evidence type="ECO:0000256" key="6">
    <source>
        <dbReference type="SAM" id="Phobius"/>
    </source>
</evidence>
<proteinExistence type="predicted"/>
<evidence type="ECO:0000313" key="8">
    <source>
        <dbReference type="EMBL" id="EOD00733.1"/>
    </source>
</evidence>
<sequence length="449" mass="50562">MTIKTEQKLKIHQKILFGIGDLAGCLSNTIIGFFYLFYLTDVVGLRPAYAGAAILLGRIWDAITDPLIGNISDRTNSRWGRRRVFLLFGSIPLGLTFFLLWTVSKNWTQFEMFIYTTITYIIHMTALTSVMVPYQTLTAEMTNDYDERTSLTAYRMLFSILGGLVGVIVPKLIVDGYSSDIKGFLIMGIVFGISVGLAPLFPFLGGRERGKPIKSSFSVKKDIKTIWENKPFRFILLMFLMTWTAINLLEAMFMYFFKYWLKLDNQFEIIVGLIFIVAAIFIPFWVKVSKHQGKRRAYILGIGFFGICIIGITFIQPGMLVTTFIMASLIGIGVSAAHVIPHSIIPDSIDYGQVQTGEQREGMYYGVLTFLQKVGTASAIGISGMVLDYVGYIPDTVQSSQVLWTIRILLGPIPGIFLLIGIICIYFYPIDRNMFQEMILEMETSKGEA</sequence>
<evidence type="ECO:0000256" key="2">
    <source>
        <dbReference type="ARBA" id="ARBA00022448"/>
    </source>
</evidence>
<reference evidence="8 9" key="1">
    <citation type="journal article" date="2015" name="Geomicrobiol. J.">
        <title>Caldisalinibacter kiritimatiensis gen. nov., sp. nov., a moderately thermohalophilic thiosulfate-reducing bacterium from a hypersaline microbial mat.</title>
        <authorList>
            <person name="Ben Hania W."/>
            <person name="Joseph M."/>
            <person name="Fiebig A."/>
            <person name="Bunk B."/>
            <person name="Klenk H.-P."/>
            <person name="Fardeau M.-L."/>
            <person name="Spring S."/>
        </authorList>
    </citation>
    <scope>NUCLEOTIDE SEQUENCE [LARGE SCALE GENOMIC DNA]</scope>
    <source>
        <strain evidence="8 9">L21-TH-D2</strain>
    </source>
</reference>
<feature type="transmembrane region" description="Helical" evidence="6">
    <location>
        <begin position="362"/>
        <end position="386"/>
    </location>
</feature>
<feature type="transmembrane region" description="Helical" evidence="6">
    <location>
        <begin position="269"/>
        <end position="286"/>
    </location>
</feature>
<dbReference type="NCBIfam" id="TIGR00792">
    <property type="entry name" value="gph"/>
    <property type="match status" value="1"/>
</dbReference>
<gene>
    <name evidence="8" type="ORF">L21TH_1185</name>
</gene>
<dbReference type="GO" id="GO:0008643">
    <property type="term" value="P:carbohydrate transport"/>
    <property type="evidence" value="ECO:0007669"/>
    <property type="project" value="InterPro"/>
</dbReference>
<evidence type="ECO:0000256" key="5">
    <source>
        <dbReference type="ARBA" id="ARBA00023136"/>
    </source>
</evidence>
<keyword evidence="2" id="KW-0813">Transport</keyword>
<dbReference type="EMBL" id="ARZA01000125">
    <property type="protein sequence ID" value="EOD00733.1"/>
    <property type="molecule type" value="Genomic_DNA"/>
</dbReference>
<dbReference type="InterPro" id="IPR039672">
    <property type="entry name" value="MFS_2"/>
</dbReference>
<dbReference type="RefSeq" id="WP_006311780.1">
    <property type="nucleotide sequence ID" value="NZ_ARZA01000125.1"/>
</dbReference>
<dbReference type="InterPro" id="IPR020846">
    <property type="entry name" value="MFS_dom"/>
</dbReference>
<dbReference type="InterPro" id="IPR036259">
    <property type="entry name" value="MFS_trans_sf"/>
</dbReference>
<organism evidence="8 9">
    <name type="scientific">Caldisalinibacter kiritimatiensis</name>
    <dbReference type="NCBI Taxonomy" id="1304284"/>
    <lineage>
        <taxon>Bacteria</taxon>
        <taxon>Bacillati</taxon>
        <taxon>Bacillota</taxon>
        <taxon>Tissierellia</taxon>
        <taxon>Tissierellales</taxon>
        <taxon>Thermohalobacteraceae</taxon>
        <taxon>Caldisalinibacter</taxon>
    </lineage>
</organism>
<dbReference type="Pfam" id="PF13347">
    <property type="entry name" value="MFS_2"/>
    <property type="match status" value="1"/>
</dbReference>
<dbReference type="Proteomes" id="UP000013378">
    <property type="component" value="Unassembled WGS sequence"/>
</dbReference>
<dbReference type="PROSITE" id="PS50850">
    <property type="entry name" value="MFS"/>
    <property type="match status" value="1"/>
</dbReference>
<feature type="transmembrane region" description="Helical" evidence="6">
    <location>
        <begin position="153"/>
        <end position="173"/>
    </location>
</feature>
<evidence type="ECO:0000256" key="3">
    <source>
        <dbReference type="ARBA" id="ARBA00022692"/>
    </source>
</evidence>
<feature type="transmembrane region" description="Helical" evidence="6">
    <location>
        <begin position="406"/>
        <end position="428"/>
    </location>
</feature>
<dbReference type="CDD" id="cd17332">
    <property type="entry name" value="MFS_MelB_like"/>
    <property type="match status" value="1"/>
</dbReference>
<dbReference type="GO" id="GO:0015293">
    <property type="term" value="F:symporter activity"/>
    <property type="evidence" value="ECO:0007669"/>
    <property type="project" value="InterPro"/>
</dbReference>
<name>R1AU90_9FIRM</name>
<evidence type="ECO:0000313" key="9">
    <source>
        <dbReference type="Proteomes" id="UP000013378"/>
    </source>
</evidence>
<dbReference type="InterPro" id="IPR001927">
    <property type="entry name" value="Na/Gal_symport"/>
</dbReference>
<dbReference type="PANTHER" id="PTHR11328">
    <property type="entry name" value="MAJOR FACILITATOR SUPERFAMILY DOMAIN-CONTAINING PROTEIN"/>
    <property type="match status" value="1"/>
</dbReference>